<evidence type="ECO:0000256" key="1">
    <source>
        <dbReference type="SAM" id="MobiDB-lite"/>
    </source>
</evidence>
<keyword evidence="2" id="KW-0547">Nucleotide-binding</keyword>
<reference evidence="2" key="1">
    <citation type="submission" date="2021-07" db="EMBL/GenBank/DDBJ databases">
        <title>Roseobacter insulae sp. nov., isolated from a tidal flat.</title>
        <authorList>
            <person name="Park S."/>
            <person name="Yoon J.-H."/>
        </authorList>
    </citation>
    <scope>NUCLEOTIDE SEQUENCE</scope>
    <source>
        <strain evidence="2">YSTF-M11</strain>
    </source>
</reference>
<comment type="caution">
    <text evidence="2">The sequence shown here is derived from an EMBL/GenBank/DDBJ whole genome shotgun (WGS) entry which is preliminary data.</text>
</comment>
<evidence type="ECO:0000313" key="2">
    <source>
        <dbReference type="EMBL" id="MBW4709856.1"/>
    </source>
</evidence>
<evidence type="ECO:0000313" key="3">
    <source>
        <dbReference type="Proteomes" id="UP001138661"/>
    </source>
</evidence>
<feature type="region of interest" description="Disordered" evidence="1">
    <location>
        <begin position="1810"/>
        <end position="1832"/>
    </location>
</feature>
<keyword evidence="2" id="KW-0067">ATP-binding</keyword>
<dbReference type="EMBL" id="JAHXDN010000005">
    <property type="protein sequence ID" value="MBW4709856.1"/>
    <property type="molecule type" value="Genomic_DNA"/>
</dbReference>
<gene>
    <name evidence="2" type="ORF">KX928_18895</name>
</gene>
<organism evidence="2 3">
    <name type="scientific">Roseobacter insulae</name>
    <dbReference type="NCBI Taxonomy" id="2859783"/>
    <lineage>
        <taxon>Bacteria</taxon>
        <taxon>Pseudomonadati</taxon>
        <taxon>Pseudomonadota</taxon>
        <taxon>Alphaproteobacteria</taxon>
        <taxon>Rhodobacterales</taxon>
        <taxon>Roseobacteraceae</taxon>
        <taxon>Roseobacter</taxon>
    </lineage>
</organism>
<proteinExistence type="predicted"/>
<sequence length="2058" mass="231518">MPASDLVAIAIEGVSDSETNELNDASGEEVIDVAEYFGSEELSKCNKVTYLQLKHSTLNTGKPWVLGDLKKTLVGFYKRYHAFLSGIEDQEKQLVEFVFLTNRPVAKWVHTLLERVKSRKLLPSDTKKWQQIKRYLSADDEAAYDFLGHFSIADTTDGYWEQRSILHQELTGYLPGPDQDSADQLLLLVTKKALPESARNPSIRKEDVLRALKTDEEQLFPAPCLIEEADELLPREQEDEFVDAILSEPHDPIIIHAGGGVGKTAIARRVSNRLQDECEVVLYDCFGNGGYRSTISPRHRHEVACCQIANELAARGLCHPLIPSNLANAADYLRAFSRRLTQAMDVLAVDNAHAKIVIMIDAADNAQMAAQECDERTSFPRDLLRQSLPKGVVLVCLSRSHRVAEYLAPPLDCKTLELAPFSQAETKQFLNKTYPKASGHDLLEFHRLTSQNPRVQATALETTSSLSEALEALGPTATTVEDTIRQLFARSIATLRDQSPNAESAQIQLFCEALAALRPFVPIKVLSLASGLPEDAIKSFVVDIGRPLQIRSDAVQFIDEPSETWFRETYKPSRREMSDFVDKVMPLATSSSYVASALPQLLLEAGRYNDLVDMVLSEAALPQGTPAEMRQASLSRLQFALKAALRDKRLADAAKLSLKAGIETAGDDRQQQLFQDNVDLVAHFLSDDQVREIAANNGFSTSWHGGQRAYEAALLASNEGTISEARNTLRVAKRWLKAWAGLDPKAREKEEMSDGDIAALALASLKVAGAAAFVAELEGWTPKSVAYRAGLIVAEKLIDLGCYELLDEISKAAKDNLCILLAITRAQSKVQRFPPKDAVLRAFNGVVASPKRLKKFENQHDYRQPLLSIVRDVALAAAHHGVASRAAIATMLTKYIPDPSKTYFSNFSSEPKSTIISAQCLRAKLAGDNIKLEDLAKSEIREELAKDRQVHSREAREFLDEVGPVFRWHMLWASIQLGEANTHQLDDQIGLCIEDYNKNLEYRDRDRRHIAGEVSRLWVQVLSRIDDPAPCMSRFIEWKNGLKRQLFTPDLCLLARVCSSSNPLKGYAIDFAVEAAEILQNERMEAEQKVEGFCEIARSVFDLNPREANCYFDQAVEVAGRIGQEHLDYWKAILELSEQSATVDSPQSELAYRVSRGAEVAYEYVARDKYFDWEGTVEAITVLCPASSLAILSRWRDRDFGWQERVLPIALSKLVDMGEISHLGQLSTIGFDIHSRTPELLETALASCEGEHLLRRIFDETVKYALVSGVSSSHLSSFVKIGQSNGWPVEQLCAHLSVTKRREAKSDNNSVFAEAGERSGEKDWNRIFFGLQFDDPDTVTICYQRFRDSEPPYYLSTFSAQFFERISIGEEAVALKSLFLMKDISLYDVKGILEALPEDWKKLQSARRALREIIEEVCRTHFYEIAKSRYYQPLPFEFIAEVTGISTSEVFAFVVDESAKHPELFGSQRLLTLVGLIAIQISPQEAQDTLSYGLTLFEKEMNESDGDGAWRPELFPPSDAKTGLAGYLWSSLASPEATTRWRAAHVVCLLASFGETKVLGALGRLANAEQPNVFYDLSLPFYQHAAEQWVLIALRRALNAGHSIPQELVEFILGSCSPAVTHAIIRGFAAQCALLLNKNGIATLDEKEVARLQGINTSNFAPVSKQDTGTELTNQSKPLNEDDRYYFGLDLPQYWFSPLGRVFGISQKEIERRILNVIRNKWKSAATGAWVEDPRGKRGYYRDMKTHHSHGSYPRVESLSFYHAYHAMMEVAGALINELPVLENPDYDDRLEDWLQRHWITRSDGKWLADRRDPKPPSWPNWKDTEETDDWPTSVSKDVLLSQIEHQDFIPIWGSWREVSGDREQFVRISSALVSPERSGSLVRALQTATNPMDYRIPPAGDELEINAGAFRLQGWVATNSSSEGIDEYDSWAGVVHFPSIRPASWLCDEFDLSSDSECRVWHNRSDPDGVQFRSLTWGRKEREREFRTAETGSRLEIQREALLTCLERLDRELVFEVQVEREFRRDSYRNRERSIGTYMQPYTLILTMGSDGTFRTK</sequence>
<protein>
    <submittedName>
        <fullName evidence="2">ATP-binding protein</fullName>
    </submittedName>
</protein>
<dbReference type="Proteomes" id="UP001138661">
    <property type="component" value="Unassembled WGS sequence"/>
</dbReference>
<accession>A0A9X1FYD9</accession>
<dbReference type="GO" id="GO:0005524">
    <property type="term" value="F:ATP binding"/>
    <property type="evidence" value="ECO:0007669"/>
    <property type="project" value="UniProtKB-KW"/>
</dbReference>
<dbReference type="RefSeq" id="WP_219505796.1">
    <property type="nucleotide sequence ID" value="NZ_JAHXDN010000005.1"/>
</dbReference>
<name>A0A9X1FYD9_9RHOB</name>
<keyword evidence="3" id="KW-1185">Reference proteome</keyword>